<dbReference type="InterPro" id="IPR046866">
    <property type="entry name" value="FapA_N"/>
</dbReference>
<dbReference type="Pfam" id="PF20250">
    <property type="entry name" value="FapA_N"/>
    <property type="match status" value="1"/>
</dbReference>
<feature type="domain" description="Flagellar Assembly Protein A N-terminal region" evidence="2">
    <location>
        <begin position="157"/>
        <end position="308"/>
    </location>
</feature>
<keyword evidence="4" id="KW-1185">Reference proteome</keyword>
<protein>
    <submittedName>
        <fullName evidence="3">DUF342 domain-containing protein</fullName>
    </submittedName>
</protein>
<accession>A0ABS7FCH8</accession>
<evidence type="ECO:0000313" key="3">
    <source>
        <dbReference type="EMBL" id="MBW8287692.1"/>
    </source>
</evidence>
<feature type="region of interest" description="Disordered" evidence="1">
    <location>
        <begin position="1"/>
        <end position="21"/>
    </location>
</feature>
<dbReference type="EMBL" id="JAHDTB010000006">
    <property type="protein sequence ID" value="MBW8287692.1"/>
    <property type="molecule type" value="Genomic_DNA"/>
</dbReference>
<gene>
    <name evidence="3" type="ORF">KIF53_08620</name>
</gene>
<dbReference type="GeneID" id="89687351"/>
<organism evidence="3 4">
    <name type="scientific">Chromobacterium subtsugae</name>
    <dbReference type="NCBI Taxonomy" id="251747"/>
    <lineage>
        <taxon>Bacteria</taxon>
        <taxon>Pseudomonadati</taxon>
        <taxon>Pseudomonadota</taxon>
        <taxon>Betaproteobacteria</taxon>
        <taxon>Neisseriales</taxon>
        <taxon>Chromobacteriaceae</taxon>
        <taxon>Chromobacterium</taxon>
    </lineage>
</organism>
<sequence length="655" mass="71326">MASTTDLPQYPPSGSGSAPEPGQPFTLPDFIQLRADGFFVATELLSGAEAFRQAIDQIFAAGFFLSGLDYPKLCYYLYDFDAANAGPGQRIAQCILSFAEERRALYHAVIQVEAGVEYLFEQVFLTRNVATPVYGRDPAGQPTVVGQREESQTLPSRLEFDEMVAHLWQQGIRFGLNRAVIDDCLAQRKVGRFLIACPQPPVPGVDAGVQEKTAAIRRDDHPRKLSGGRVDLTQFQNRYPQIKANTALLMKTPSVPSRPGRGLDGCVIPIAAPRDFDLATLAGEGTEVREMEGQEFIVAVRDGFLSIDGETNLIAIVDKIVNREGVSVRTTGDLALQGDEYEEHGEVQERRIVTGKNLTLCNDVYGTVRSTGGRILLKQNLVGGAALNDDGPIGVEGMVSNAQVRAERGDITIQRAENALVIGRQVRIAEASRCVIVADEVDIDSAMGCAIAARSVRIARVGARASQETAISILLPDLSAFAARQDWLEKRQQEGAQKTATAQQAVAALMGDETVKRYVGLAARLKKGELQLSAEQQAGWKRLSEQAAPKLKQLNQLNAMLKALQDEQADFRGQVGALAEERNDAISGIRCRLEELSGETVVRSLIRPLNAPALASLPLEQLRTRLRAADDQTKELFSDSSGCFTWQYSARFASP</sequence>
<reference evidence="3 4" key="1">
    <citation type="submission" date="2021-05" db="EMBL/GenBank/DDBJ databases">
        <title>Draft Whole Genome Sequencing Of Biosensor Chromobacterium violaceum Strain CV026 Reveals A Regulatory RNA In Chromobacterium violaceum Phenotype Regulatory Network.</title>
        <authorList>
            <person name="Hong K.W."/>
            <person name="Chan K.G."/>
            <person name="Chang C.-Y."/>
        </authorList>
    </citation>
    <scope>NUCLEOTIDE SEQUENCE [LARGE SCALE GENOMIC DNA]</scope>
    <source>
        <strain evidence="3 4">ATCC 31532</strain>
    </source>
</reference>
<comment type="caution">
    <text evidence="3">The sequence shown here is derived from an EMBL/GenBank/DDBJ whole genome shotgun (WGS) entry which is preliminary data.</text>
</comment>
<evidence type="ECO:0000313" key="4">
    <source>
        <dbReference type="Proteomes" id="UP000711178"/>
    </source>
</evidence>
<dbReference type="Proteomes" id="UP000711178">
    <property type="component" value="Unassembled WGS sequence"/>
</dbReference>
<evidence type="ECO:0000256" key="1">
    <source>
        <dbReference type="SAM" id="MobiDB-lite"/>
    </source>
</evidence>
<evidence type="ECO:0000259" key="2">
    <source>
        <dbReference type="Pfam" id="PF20250"/>
    </source>
</evidence>
<name>A0ABS7FCH8_9NEIS</name>
<feature type="compositionally biased region" description="Low complexity" evidence="1">
    <location>
        <begin position="12"/>
        <end position="21"/>
    </location>
</feature>
<dbReference type="RefSeq" id="WP_080770339.1">
    <property type="nucleotide sequence ID" value="NZ_CP142381.1"/>
</dbReference>
<proteinExistence type="predicted"/>